<dbReference type="AlphaFoldDB" id="A0A1H6Y096"/>
<dbReference type="InterPro" id="IPR050894">
    <property type="entry name" value="EfeM/EfeO_iron_uptake"/>
</dbReference>
<dbReference type="Proteomes" id="UP000183315">
    <property type="component" value="Unassembled WGS sequence"/>
</dbReference>
<dbReference type="eggNOG" id="COG2822">
    <property type="taxonomic scope" value="Bacteria"/>
</dbReference>
<feature type="chain" id="PRO_5010172781" evidence="4">
    <location>
        <begin position="32"/>
        <end position="387"/>
    </location>
</feature>
<dbReference type="PANTHER" id="PTHR39192:SF1">
    <property type="entry name" value="IRON UPTAKE SYSTEM COMPONENT EFEO"/>
    <property type="match status" value="1"/>
</dbReference>
<dbReference type="CDD" id="cd14656">
    <property type="entry name" value="Imelysin-like_EfeO"/>
    <property type="match status" value="1"/>
</dbReference>
<dbReference type="EMBL" id="FNZI01000003">
    <property type="protein sequence ID" value="SEJ33314.1"/>
    <property type="molecule type" value="Genomic_DNA"/>
</dbReference>
<dbReference type="InterPro" id="IPR038352">
    <property type="entry name" value="Imelysin_sf"/>
</dbReference>
<dbReference type="InterPro" id="IPR034981">
    <property type="entry name" value="Imelysin-like_EfeO/Algp7"/>
</dbReference>
<name>A0A1H6Y096_9MICO</name>
<dbReference type="InterPro" id="IPR028096">
    <property type="entry name" value="EfeO_Cupredoxin"/>
</dbReference>
<organism evidence="7 8">
    <name type="scientific">Demequina mangrovi</name>
    <dbReference type="NCBI Taxonomy" id="1043493"/>
    <lineage>
        <taxon>Bacteria</taxon>
        <taxon>Bacillati</taxon>
        <taxon>Actinomycetota</taxon>
        <taxon>Actinomycetes</taxon>
        <taxon>Micrococcales</taxon>
        <taxon>Demequinaceae</taxon>
        <taxon>Demequina</taxon>
    </lineage>
</organism>
<comment type="similarity">
    <text evidence="2">Belongs to the EfeM/EfeO family.</text>
</comment>
<protein>
    <submittedName>
        <fullName evidence="7">Iron uptake system component EfeO</fullName>
    </submittedName>
</protein>
<dbReference type="NCBIfam" id="NF041757">
    <property type="entry name" value="EfeO"/>
    <property type="match status" value="1"/>
</dbReference>
<proteinExistence type="inferred from homology"/>
<comment type="subcellular location">
    <subcellularLocation>
        <location evidence="1">Periplasm</location>
    </subcellularLocation>
</comment>
<feature type="signal peptide" evidence="4">
    <location>
        <begin position="1"/>
        <end position="31"/>
    </location>
</feature>
<keyword evidence="8" id="KW-1185">Reference proteome</keyword>
<dbReference type="Pfam" id="PF13473">
    <property type="entry name" value="Cupredoxin_1"/>
    <property type="match status" value="1"/>
</dbReference>
<evidence type="ECO:0000256" key="2">
    <source>
        <dbReference type="ARBA" id="ARBA00005989"/>
    </source>
</evidence>
<feature type="domain" description="Imelysin-like" evidence="5">
    <location>
        <begin position="149"/>
        <end position="380"/>
    </location>
</feature>
<accession>A0A1H6Y096</accession>
<dbReference type="InterPro" id="IPR018976">
    <property type="entry name" value="Imelysin-like"/>
</dbReference>
<gene>
    <name evidence="7" type="ORF">SAMN05421637_1450</name>
</gene>
<evidence type="ECO:0000259" key="5">
    <source>
        <dbReference type="Pfam" id="PF09375"/>
    </source>
</evidence>
<feature type="domain" description="EfeO-type cupredoxin-like" evidence="6">
    <location>
        <begin position="15"/>
        <end position="123"/>
    </location>
</feature>
<reference evidence="8" key="1">
    <citation type="submission" date="2016-10" db="EMBL/GenBank/DDBJ databases">
        <authorList>
            <person name="Varghese N."/>
        </authorList>
    </citation>
    <scope>NUCLEOTIDE SEQUENCE [LARGE SCALE GENOMIC DNA]</scope>
    <source>
        <strain evidence="8">DSM 24868</strain>
    </source>
</reference>
<evidence type="ECO:0000313" key="7">
    <source>
        <dbReference type="EMBL" id="SEJ33314.1"/>
    </source>
</evidence>
<dbReference type="OrthoDB" id="7348379at2"/>
<keyword evidence="3 4" id="KW-0732">Signal</keyword>
<dbReference type="RefSeq" id="WP_042215027.1">
    <property type="nucleotide sequence ID" value="NZ_BBLU01000008.1"/>
</dbReference>
<dbReference type="GO" id="GO:0042597">
    <property type="term" value="C:periplasmic space"/>
    <property type="evidence" value="ECO:0007669"/>
    <property type="project" value="UniProtKB-SubCell"/>
</dbReference>
<dbReference type="STRING" id="1043493.SAMN05421637_1450"/>
<evidence type="ECO:0000256" key="1">
    <source>
        <dbReference type="ARBA" id="ARBA00004418"/>
    </source>
</evidence>
<dbReference type="PANTHER" id="PTHR39192">
    <property type="entry name" value="IRON UPTAKE SYSTEM COMPONENT EFEO"/>
    <property type="match status" value="1"/>
</dbReference>
<evidence type="ECO:0000313" key="8">
    <source>
        <dbReference type="Proteomes" id="UP000183315"/>
    </source>
</evidence>
<dbReference type="Pfam" id="PF09375">
    <property type="entry name" value="Peptidase_M75"/>
    <property type="match status" value="1"/>
</dbReference>
<evidence type="ECO:0000256" key="4">
    <source>
        <dbReference type="SAM" id="SignalP"/>
    </source>
</evidence>
<evidence type="ECO:0000256" key="3">
    <source>
        <dbReference type="ARBA" id="ARBA00022729"/>
    </source>
</evidence>
<evidence type="ECO:0000259" key="6">
    <source>
        <dbReference type="Pfam" id="PF13473"/>
    </source>
</evidence>
<dbReference type="Gene3D" id="1.20.1420.20">
    <property type="entry name" value="M75 peptidase, HXXE motif"/>
    <property type="match status" value="1"/>
</dbReference>
<sequence>MPRPALARPAAASGAVLAALALTACVPNASADDATIAVESTADECAVATTEAPSGTVVFDVTNAGDDVTEFYLLASDGLRIISEVENVGPGITRQLVVQVPAGDYITACKPGMTGDGIQAAFTVTDSGEDVFSGDNAERLAAAGEQYLLYVRDQIQTLEDKTDAFLAAYTAGDDDEARALYADARVHWERIEPVAESFGDLDPMMDAREADLAEDEEWTGWHRIEKNLWPPAEGYDLTDAEKQELADKLAADTAELASRVNAEDFVIDAFQVGNGAKELLDEVAAGKITGEEEIWSHTDLWDFQANVDGAAVAFGVLRDIVAESDADLVEELDSRFSELNELLAQYGSIDEGFVLYTELTEDQIVELARAVDALGEPLSRLTAAAIA</sequence>
<dbReference type="PROSITE" id="PS51257">
    <property type="entry name" value="PROKAR_LIPOPROTEIN"/>
    <property type="match status" value="1"/>
</dbReference>
<dbReference type="InterPro" id="IPR053377">
    <property type="entry name" value="Iron_uptake_EfeM/EfeO"/>
</dbReference>